<name>A0A0P0XES1_ORYSJ</name>
<organism evidence="1 2">
    <name type="scientific">Oryza sativa subsp. japonica</name>
    <name type="common">Rice</name>
    <dbReference type="NCBI Taxonomy" id="39947"/>
    <lineage>
        <taxon>Eukaryota</taxon>
        <taxon>Viridiplantae</taxon>
        <taxon>Streptophyta</taxon>
        <taxon>Embryophyta</taxon>
        <taxon>Tracheophyta</taxon>
        <taxon>Spermatophyta</taxon>
        <taxon>Magnoliopsida</taxon>
        <taxon>Liliopsida</taxon>
        <taxon>Poales</taxon>
        <taxon>Poaceae</taxon>
        <taxon>BOP clade</taxon>
        <taxon>Oryzoideae</taxon>
        <taxon>Oryzeae</taxon>
        <taxon>Oryzinae</taxon>
        <taxon>Oryza</taxon>
        <taxon>Oryza sativa</taxon>
    </lineage>
</organism>
<reference evidence="1 2" key="3">
    <citation type="journal article" date="2013" name="Rice">
        <title>Improvement of the Oryza sativa Nipponbare reference genome using next generation sequence and optical map data.</title>
        <authorList>
            <person name="Kawahara Y."/>
            <person name="de la Bastide M."/>
            <person name="Hamilton J.P."/>
            <person name="Kanamori H."/>
            <person name="McCombie W.R."/>
            <person name="Ouyang S."/>
            <person name="Schwartz D.C."/>
            <person name="Tanaka T."/>
            <person name="Wu J."/>
            <person name="Zhou S."/>
            <person name="Childs K.L."/>
            <person name="Davidson R.M."/>
            <person name="Lin H."/>
            <person name="Quesada-Ocampo L."/>
            <person name="Vaillancourt B."/>
            <person name="Sakai H."/>
            <person name="Lee S.S."/>
            <person name="Kim J."/>
            <person name="Numa H."/>
            <person name="Itoh T."/>
            <person name="Buell C.R."/>
            <person name="Matsumoto T."/>
        </authorList>
    </citation>
    <scope>NUCLEOTIDE SEQUENCE [LARGE SCALE GENOMIC DNA]</scope>
    <source>
        <strain evidence="2">cv. Nipponbare</strain>
    </source>
</reference>
<reference evidence="1 2" key="2">
    <citation type="journal article" date="2013" name="Plant Cell Physiol.">
        <title>Rice Annotation Project Database (RAP-DB): an integrative and interactive database for rice genomics.</title>
        <authorList>
            <person name="Sakai H."/>
            <person name="Lee S.S."/>
            <person name="Tanaka T."/>
            <person name="Numa H."/>
            <person name="Kim J."/>
            <person name="Kawahara Y."/>
            <person name="Wakimoto H."/>
            <person name="Yang C.C."/>
            <person name="Iwamoto M."/>
            <person name="Abe T."/>
            <person name="Yamada Y."/>
            <person name="Muto A."/>
            <person name="Inokuchi H."/>
            <person name="Ikemura T."/>
            <person name="Matsumoto T."/>
            <person name="Sasaki T."/>
            <person name="Itoh T."/>
        </authorList>
    </citation>
    <scope>NUCLEOTIDE SEQUENCE [LARGE SCALE GENOMIC DNA]</scope>
    <source>
        <strain evidence="2">cv. Nipponbare</strain>
    </source>
</reference>
<dbReference type="InParanoid" id="A0A0P0XES1"/>
<evidence type="ECO:0000313" key="2">
    <source>
        <dbReference type="Proteomes" id="UP000059680"/>
    </source>
</evidence>
<evidence type="ECO:0000313" key="1">
    <source>
        <dbReference type="EMBL" id="BAT04966.1"/>
    </source>
</evidence>
<accession>A0A0P0XES1</accession>
<protein>
    <submittedName>
        <fullName evidence="1">Os08g0335900 protein</fullName>
    </submittedName>
</protein>
<dbReference type="Proteomes" id="UP000059680">
    <property type="component" value="Chromosome 8"/>
</dbReference>
<reference evidence="2" key="1">
    <citation type="journal article" date="2005" name="Nature">
        <title>The map-based sequence of the rice genome.</title>
        <authorList>
            <consortium name="International rice genome sequencing project (IRGSP)"/>
            <person name="Matsumoto T."/>
            <person name="Wu J."/>
            <person name="Kanamori H."/>
            <person name="Katayose Y."/>
            <person name="Fujisawa M."/>
            <person name="Namiki N."/>
            <person name="Mizuno H."/>
            <person name="Yamamoto K."/>
            <person name="Antonio B.A."/>
            <person name="Baba T."/>
            <person name="Sakata K."/>
            <person name="Nagamura Y."/>
            <person name="Aoki H."/>
            <person name="Arikawa K."/>
            <person name="Arita K."/>
            <person name="Bito T."/>
            <person name="Chiden Y."/>
            <person name="Fujitsuka N."/>
            <person name="Fukunaka R."/>
            <person name="Hamada M."/>
            <person name="Harada C."/>
            <person name="Hayashi A."/>
            <person name="Hijishita S."/>
            <person name="Honda M."/>
            <person name="Hosokawa S."/>
            <person name="Ichikawa Y."/>
            <person name="Idonuma A."/>
            <person name="Iijima M."/>
            <person name="Ikeda M."/>
            <person name="Ikeno M."/>
            <person name="Ito K."/>
            <person name="Ito S."/>
            <person name="Ito T."/>
            <person name="Ito Y."/>
            <person name="Ito Y."/>
            <person name="Iwabuchi A."/>
            <person name="Kamiya K."/>
            <person name="Karasawa W."/>
            <person name="Kurita K."/>
            <person name="Katagiri S."/>
            <person name="Kikuta A."/>
            <person name="Kobayashi H."/>
            <person name="Kobayashi N."/>
            <person name="Machita K."/>
            <person name="Maehara T."/>
            <person name="Masukawa M."/>
            <person name="Mizubayashi T."/>
            <person name="Mukai Y."/>
            <person name="Nagasaki H."/>
            <person name="Nagata Y."/>
            <person name="Naito S."/>
            <person name="Nakashima M."/>
            <person name="Nakama Y."/>
            <person name="Nakamichi Y."/>
            <person name="Nakamura M."/>
            <person name="Meguro A."/>
            <person name="Negishi M."/>
            <person name="Ohta I."/>
            <person name="Ohta T."/>
            <person name="Okamoto M."/>
            <person name="Ono N."/>
            <person name="Saji S."/>
            <person name="Sakaguchi M."/>
            <person name="Sakai K."/>
            <person name="Shibata M."/>
            <person name="Shimokawa T."/>
            <person name="Song J."/>
            <person name="Takazaki Y."/>
            <person name="Terasawa K."/>
            <person name="Tsugane M."/>
            <person name="Tsuji K."/>
            <person name="Ueda S."/>
            <person name="Waki K."/>
            <person name="Yamagata H."/>
            <person name="Yamamoto M."/>
            <person name="Yamamoto S."/>
            <person name="Yamane H."/>
            <person name="Yoshiki S."/>
            <person name="Yoshihara R."/>
            <person name="Yukawa K."/>
            <person name="Zhong H."/>
            <person name="Yano M."/>
            <person name="Yuan Q."/>
            <person name="Ouyang S."/>
            <person name="Liu J."/>
            <person name="Jones K.M."/>
            <person name="Gansberger K."/>
            <person name="Moffat K."/>
            <person name="Hill J."/>
            <person name="Bera J."/>
            <person name="Fadrosh D."/>
            <person name="Jin S."/>
            <person name="Johri S."/>
            <person name="Kim M."/>
            <person name="Overton L."/>
            <person name="Reardon M."/>
            <person name="Tsitrin T."/>
            <person name="Vuong H."/>
            <person name="Weaver B."/>
            <person name="Ciecko A."/>
            <person name="Tallon L."/>
            <person name="Jackson J."/>
            <person name="Pai G."/>
            <person name="Aken S.V."/>
            <person name="Utterback T."/>
            <person name="Reidmuller S."/>
            <person name="Feldblyum T."/>
            <person name="Hsiao J."/>
            <person name="Zismann V."/>
            <person name="Iobst S."/>
            <person name="de Vazeille A.R."/>
            <person name="Buell C.R."/>
            <person name="Ying K."/>
            <person name="Li Y."/>
            <person name="Lu T."/>
            <person name="Huang Y."/>
            <person name="Zhao Q."/>
            <person name="Feng Q."/>
            <person name="Zhang L."/>
            <person name="Zhu J."/>
            <person name="Weng Q."/>
            <person name="Mu J."/>
            <person name="Lu Y."/>
            <person name="Fan D."/>
            <person name="Liu Y."/>
            <person name="Guan J."/>
            <person name="Zhang Y."/>
            <person name="Yu S."/>
            <person name="Liu X."/>
            <person name="Zhang Y."/>
            <person name="Hong G."/>
            <person name="Han B."/>
            <person name="Choisne N."/>
            <person name="Demange N."/>
            <person name="Orjeda G."/>
            <person name="Samain S."/>
            <person name="Cattolico L."/>
            <person name="Pelletier E."/>
            <person name="Couloux A."/>
            <person name="Segurens B."/>
            <person name="Wincker P."/>
            <person name="D'Hont A."/>
            <person name="Scarpelli C."/>
            <person name="Weissenbach J."/>
            <person name="Salanoubat M."/>
            <person name="Quetier F."/>
            <person name="Yu Y."/>
            <person name="Kim H.R."/>
            <person name="Rambo T."/>
            <person name="Currie J."/>
            <person name="Collura K."/>
            <person name="Luo M."/>
            <person name="Yang T."/>
            <person name="Ammiraju J.S.S."/>
            <person name="Engler F."/>
            <person name="Soderlund C."/>
            <person name="Wing R.A."/>
            <person name="Palmer L.E."/>
            <person name="de la Bastide M."/>
            <person name="Spiegel L."/>
            <person name="Nascimento L."/>
            <person name="Zutavern T."/>
            <person name="O'Shaughnessy A."/>
            <person name="Dike S."/>
            <person name="Dedhia N."/>
            <person name="Preston R."/>
            <person name="Balija V."/>
            <person name="McCombie W.R."/>
            <person name="Chow T."/>
            <person name="Chen H."/>
            <person name="Chung M."/>
            <person name="Chen C."/>
            <person name="Shaw J."/>
            <person name="Wu H."/>
            <person name="Hsiao K."/>
            <person name="Chao Y."/>
            <person name="Chu M."/>
            <person name="Cheng C."/>
            <person name="Hour A."/>
            <person name="Lee P."/>
            <person name="Lin S."/>
            <person name="Lin Y."/>
            <person name="Liou J."/>
            <person name="Liu S."/>
            <person name="Hsing Y."/>
            <person name="Raghuvanshi S."/>
            <person name="Mohanty A."/>
            <person name="Bharti A.K."/>
            <person name="Gaur A."/>
            <person name="Gupta V."/>
            <person name="Kumar D."/>
            <person name="Ravi V."/>
            <person name="Vij S."/>
            <person name="Kapur A."/>
            <person name="Khurana P."/>
            <person name="Khurana P."/>
            <person name="Khurana J.P."/>
            <person name="Tyagi A.K."/>
            <person name="Gaikwad K."/>
            <person name="Singh A."/>
            <person name="Dalal V."/>
            <person name="Srivastava S."/>
            <person name="Dixit A."/>
            <person name="Pal A.K."/>
            <person name="Ghazi I.A."/>
            <person name="Yadav M."/>
            <person name="Pandit A."/>
            <person name="Bhargava A."/>
            <person name="Sureshbabu K."/>
            <person name="Batra K."/>
            <person name="Sharma T.R."/>
            <person name="Mohapatra T."/>
            <person name="Singh N.K."/>
            <person name="Messing J."/>
            <person name="Nelson A.B."/>
            <person name="Fuks G."/>
            <person name="Kavchok S."/>
            <person name="Keizer G."/>
            <person name="Linton E."/>
            <person name="Llaca V."/>
            <person name="Song R."/>
            <person name="Tanyolac B."/>
            <person name="Young S."/>
            <person name="Ho-Il K."/>
            <person name="Hahn J.H."/>
            <person name="Sangsakoo G."/>
            <person name="Vanavichit A."/>
            <person name="de Mattos Luiz.A.T."/>
            <person name="Zimmer P.D."/>
            <person name="Malone G."/>
            <person name="Dellagostin O."/>
            <person name="de Oliveira A.C."/>
            <person name="Bevan M."/>
            <person name="Bancroft I."/>
            <person name="Minx P."/>
            <person name="Cordum H."/>
            <person name="Wilson R."/>
            <person name="Cheng Z."/>
            <person name="Jin W."/>
            <person name="Jiang J."/>
            <person name="Leong S.A."/>
            <person name="Iwama H."/>
            <person name="Gojobori T."/>
            <person name="Itoh T."/>
            <person name="Niimura Y."/>
            <person name="Fujii Y."/>
            <person name="Habara T."/>
            <person name="Sakai H."/>
            <person name="Sato Y."/>
            <person name="Wilson G."/>
            <person name="Kumar K."/>
            <person name="McCouch S."/>
            <person name="Juretic N."/>
            <person name="Hoen D."/>
            <person name="Wright S."/>
            <person name="Bruskiewich R."/>
            <person name="Bureau T."/>
            <person name="Miyao A."/>
            <person name="Hirochika H."/>
            <person name="Nishikawa T."/>
            <person name="Kadowaki K."/>
            <person name="Sugiura M."/>
            <person name="Burr B."/>
            <person name="Sasaki T."/>
        </authorList>
    </citation>
    <scope>NUCLEOTIDE SEQUENCE [LARGE SCALE GENOMIC DNA]</scope>
    <source>
        <strain evidence="2">cv. Nipponbare</strain>
    </source>
</reference>
<keyword evidence="2" id="KW-1185">Reference proteome</keyword>
<dbReference type="PaxDb" id="39947-A0A0P0XES1"/>
<dbReference type="EMBL" id="AP014964">
    <property type="protein sequence ID" value="BAT04966.1"/>
    <property type="molecule type" value="Genomic_DNA"/>
</dbReference>
<dbReference type="AlphaFoldDB" id="A0A0P0XES1"/>
<gene>
    <name evidence="1" type="ordered locus">Os08g0335900</name>
    <name evidence="1" type="ORF">OSNPB_080335900</name>
</gene>
<sequence>MGVAGRLVRLVTRHHPPHLRPASAPLSSTSITLLAAAPLLPLPVWAPPSAIANWFWWWWVDATAHRNLGPFIATTAVAEGRGDASVCLVPSPRTPAACEVQQPRHASHSSP</sequence>
<proteinExistence type="predicted"/>